<organism evidence="2 3">
    <name type="scientific">Kiloniella laminariae</name>
    <dbReference type="NCBI Taxonomy" id="454162"/>
    <lineage>
        <taxon>Bacteria</taxon>
        <taxon>Pseudomonadati</taxon>
        <taxon>Pseudomonadota</taxon>
        <taxon>Alphaproteobacteria</taxon>
        <taxon>Rhodospirillales</taxon>
        <taxon>Kiloniellaceae</taxon>
        <taxon>Kiloniella</taxon>
    </lineage>
</organism>
<comment type="caution">
    <text evidence="2">The sequence shown here is derived from an EMBL/GenBank/DDBJ whole genome shotgun (WGS) entry which is preliminary data.</text>
</comment>
<dbReference type="InterPro" id="IPR036388">
    <property type="entry name" value="WH-like_DNA-bd_sf"/>
</dbReference>
<gene>
    <name evidence="2" type="ORF">O4H49_18035</name>
</gene>
<dbReference type="Pfam" id="PF12802">
    <property type="entry name" value="MarR_2"/>
    <property type="match status" value="1"/>
</dbReference>
<dbReference type="Proteomes" id="UP001069802">
    <property type="component" value="Unassembled WGS sequence"/>
</dbReference>
<dbReference type="InterPro" id="IPR000835">
    <property type="entry name" value="HTH_MarR-typ"/>
</dbReference>
<dbReference type="RefSeq" id="WP_269424834.1">
    <property type="nucleotide sequence ID" value="NZ_JAPWGY010000009.1"/>
</dbReference>
<evidence type="ECO:0000313" key="3">
    <source>
        <dbReference type="Proteomes" id="UP001069802"/>
    </source>
</evidence>
<dbReference type="InterPro" id="IPR039422">
    <property type="entry name" value="MarR/SlyA-like"/>
</dbReference>
<sequence length="156" mass="17991">MTLLSSKSDMSVNKRRLRMWIRMLRTTRFVEARLREFLRDKYDTTLPRFDVMAALYRSADGLKMSELSKLLLVSNGNVTGIIERLVTDALVLRVNVEGDRRAMLVCLTDQGRKVFEEMAREHEALINDLFADLDGEDLDELVPVLSRLKAIEDKKS</sequence>
<protein>
    <submittedName>
        <fullName evidence="2">MarR family transcriptional regulator</fullName>
    </submittedName>
</protein>
<accession>A0ABT4LP68</accession>
<dbReference type="EMBL" id="JAPWGY010000009">
    <property type="protein sequence ID" value="MCZ4282690.1"/>
    <property type="molecule type" value="Genomic_DNA"/>
</dbReference>
<evidence type="ECO:0000313" key="2">
    <source>
        <dbReference type="EMBL" id="MCZ4282690.1"/>
    </source>
</evidence>
<name>A0ABT4LP68_9PROT</name>
<dbReference type="SUPFAM" id="SSF46785">
    <property type="entry name" value="Winged helix' DNA-binding domain"/>
    <property type="match status" value="1"/>
</dbReference>
<evidence type="ECO:0000259" key="1">
    <source>
        <dbReference type="PROSITE" id="PS50995"/>
    </source>
</evidence>
<keyword evidence="3" id="KW-1185">Reference proteome</keyword>
<proteinExistence type="predicted"/>
<dbReference type="SMART" id="SM00347">
    <property type="entry name" value="HTH_MARR"/>
    <property type="match status" value="1"/>
</dbReference>
<dbReference type="PANTHER" id="PTHR33164:SF57">
    <property type="entry name" value="MARR-FAMILY TRANSCRIPTIONAL REGULATOR"/>
    <property type="match status" value="1"/>
</dbReference>
<dbReference type="PROSITE" id="PS50995">
    <property type="entry name" value="HTH_MARR_2"/>
    <property type="match status" value="1"/>
</dbReference>
<dbReference type="PRINTS" id="PR00598">
    <property type="entry name" value="HTHMARR"/>
</dbReference>
<dbReference type="InterPro" id="IPR036390">
    <property type="entry name" value="WH_DNA-bd_sf"/>
</dbReference>
<dbReference type="Gene3D" id="1.10.10.10">
    <property type="entry name" value="Winged helix-like DNA-binding domain superfamily/Winged helix DNA-binding domain"/>
    <property type="match status" value="1"/>
</dbReference>
<feature type="domain" description="HTH marR-type" evidence="1">
    <location>
        <begin position="16"/>
        <end position="150"/>
    </location>
</feature>
<dbReference type="PANTHER" id="PTHR33164">
    <property type="entry name" value="TRANSCRIPTIONAL REGULATOR, MARR FAMILY"/>
    <property type="match status" value="1"/>
</dbReference>
<reference evidence="2" key="1">
    <citation type="submission" date="2022-12" db="EMBL/GenBank/DDBJ databases">
        <title>Bacterial isolates from different developmental stages of Nematostella vectensis.</title>
        <authorList>
            <person name="Fraune S."/>
        </authorList>
    </citation>
    <scope>NUCLEOTIDE SEQUENCE</scope>
    <source>
        <strain evidence="2">G21630-S1</strain>
    </source>
</reference>